<dbReference type="PROSITE" id="PS00730">
    <property type="entry name" value="AP_NUCLEASE_F2_2"/>
    <property type="match status" value="1"/>
</dbReference>
<evidence type="ECO:0000256" key="5">
    <source>
        <dbReference type="ARBA" id="ARBA00022801"/>
    </source>
</evidence>
<protein>
    <submittedName>
        <fullName evidence="9">Deoxyribonuclease-4</fullName>
    </submittedName>
</protein>
<evidence type="ECO:0000256" key="2">
    <source>
        <dbReference type="ARBA" id="ARBA00005340"/>
    </source>
</evidence>
<dbReference type="SMART" id="SM00518">
    <property type="entry name" value="AP2Ec"/>
    <property type="match status" value="1"/>
</dbReference>
<feature type="domain" description="Xylose isomerase-like TIM barrel" evidence="8">
    <location>
        <begin position="14"/>
        <end position="253"/>
    </location>
</feature>
<evidence type="ECO:0000256" key="6">
    <source>
        <dbReference type="ARBA" id="ARBA00022833"/>
    </source>
</evidence>
<dbReference type="InterPro" id="IPR036237">
    <property type="entry name" value="Xyl_isomerase-like_sf"/>
</dbReference>
<evidence type="ECO:0000256" key="3">
    <source>
        <dbReference type="ARBA" id="ARBA00022723"/>
    </source>
</evidence>
<dbReference type="AlphaFoldDB" id="A0A4Q7V3J4"/>
<organism evidence="9 10">
    <name type="scientific">Pseudonocardia sediminis</name>
    <dbReference type="NCBI Taxonomy" id="1397368"/>
    <lineage>
        <taxon>Bacteria</taxon>
        <taxon>Bacillati</taxon>
        <taxon>Actinomycetota</taxon>
        <taxon>Actinomycetes</taxon>
        <taxon>Pseudonocardiales</taxon>
        <taxon>Pseudonocardiaceae</taxon>
        <taxon>Pseudonocardia</taxon>
    </lineage>
</organism>
<dbReference type="SUPFAM" id="SSF51658">
    <property type="entry name" value="Xylose isomerase-like"/>
    <property type="match status" value="1"/>
</dbReference>
<dbReference type="GO" id="GO:0008270">
    <property type="term" value="F:zinc ion binding"/>
    <property type="evidence" value="ECO:0007669"/>
    <property type="project" value="InterPro"/>
</dbReference>
<accession>A0A4Q7V3J4</accession>
<dbReference type="InterPro" id="IPR018246">
    <property type="entry name" value="AP_endonuc_F2_Zn_BS"/>
</dbReference>
<keyword evidence="6" id="KW-0862">Zinc</keyword>
<gene>
    <name evidence="9" type="ORF">EV383_6166</name>
</gene>
<proteinExistence type="inferred from homology"/>
<dbReference type="GO" id="GO:0003677">
    <property type="term" value="F:DNA binding"/>
    <property type="evidence" value="ECO:0007669"/>
    <property type="project" value="InterPro"/>
</dbReference>
<keyword evidence="10" id="KW-1185">Reference proteome</keyword>
<dbReference type="GO" id="GO:0006284">
    <property type="term" value="P:base-excision repair"/>
    <property type="evidence" value="ECO:0007669"/>
    <property type="project" value="TreeGrafter"/>
</dbReference>
<evidence type="ECO:0000313" key="9">
    <source>
        <dbReference type="EMBL" id="RZT89207.1"/>
    </source>
</evidence>
<dbReference type="GO" id="GO:0003906">
    <property type="term" value="F:DNA-(apurinic or apyrimidinic site) endonuclease activity"/>
    <property type="evidence" value="ECO:0007669"/>
    <property type="project" value="TreeGrafter"/>
</dbReference>
<dbReference type="EMBL" id="SHKL01000001">
    <property type="protein sequence ID" value="RZT89207.1"/>
    <property type="molecule type" value="Genomic_DNA"/>
</dbReference>
<evidence type="ECO:0000313" key="10">
    <source>
        <dbReference type="Proteomes" id="UP000291591"/>
    </source>
</evidence>
<evidence type="ECO:0000256" key="1">
    <source>
        <dbReference type="ARBA" id="ARBA00001947"/>
    </source>
</evidence>
<dbReference type="InterPro" id="IPR013022">
    <property type="entry name" value="Xyl_isomerase-like_TIM-brl"/>
</dbReference>
<comment type="caution">
    <text evidence="9">The sequence shown here is derived from an EMBL/GenBank/DDBJ whole genome shotgun (WGS) entry which is preliminary data.</text>
</comment>
<dbReference type="Proteomes" id="UP000291591">
    <property type="component" value="Unassembled WGS sequence"/>
</dbReference>
<dbReference type="NCBIfam" id="NF002198">
    <property type="entry name" value="PRK01060.1-3"/>
    <property type="match status" value="1"/>
</dbReference>
<dbReference type="Gene3D" id="3.20.20.150">
    <property type="entry name" value="Divalent-metal-dependent TIM barrel enzymes"/>
    <property type="match status" value="1"/>
</dbReference>
<dbReference type="Pfam" id="PF01261">
    <property type="entry name" value="AP_endonuc_2"/>
    <property type="match status" value="1"/>
</dbReference>
<dbReference type="OrthoDB" id="9805666at2"/>
<dbReference type="PANTHER" id="PTHR21445">
    <property type="entry name" value="ENDONUCLEASE IV ENDODEOXYRIBONUCLEASE IV"/>
    <property type="match status" value="1"/>
</dbReference>
<evidence type="ECO:0000256" key="7">
    <source>
        <dbReference type="ARBA" id="ARBA00023204"/>
    </source>
</evidence>
<keyword evidence="4" id="KW-0227">DNA damage</keyword>
<reference evidence="9 10" key="1">
    <citation type="submission" date="2019-02" db="EMBL/GenBank/DDBJ databases">
        <title>Sequencing the genomes of 1000 actinobacteria strains.</title>
        <authorList>
            <person name="Klenk H.-P."/>
        </authorList>
    </citation>
    <scope>NUCLEOTIDE SEQUENCE [LARGE SCALE GENOMIC DNA]</scope>
    <source>
        <strain evidence="9 10">DSM 45779</strain>
    </source>
</reference>
<keyword evidence="5" id="KW-0378">Hydrolase</keyword>
<dbReference type="PROSITE" id="PS51432">
    <property type="entry name" value="AP_NUCLEASE_F2_4"/>
    <property type="match status" value="1"/>
</dbReference>
<evidence type="ECO:0000259" key="8">
    <source>
        <dbReference type="Pfam" id="PF01261"/>
    </source>
</evidence>
<comment type="cofactor">
    <cofactor evidence="1">
        <name>Zn(2+)</name>
        <dbReference type="ChEBI" id="CHEBI:29105"/>
    </cofactor>
</comment>
<keyword evidence="7" id="KW-0234">DNA repair</keyword>
<sequence length="258" mass="27501">MQIGAHVRDAEDPLAEAAEVGADVVQIFLSDPQGWKKPPSHPRAAELAASDVAVVVHAPYVANVASPNNRIRIPSRKIVTQHATVAKEVGAFGLVVHGGHVTKDEDPAVGIDNWRKFVERQAGEGGFDVPILLENTAGGDNAMARRFDMLGRLWDAIGEFDVGFCLDTCHAFCGGEELADVVERAKAITGRIDLVHLNNSRDEFDSARDRHANIDSGTIEPDVLAAVVGAAGAPVIVETPAEGQARDIAYLREHAPTA</sequence>
<name>A0A4Q7V3J4_PSEST</name>
<dbReference type="PANTHER" id="PTHR21445:SF0">
    <property type="entry name" value="APURINIC-APYRIMIDINIC ENDONUCLEASE"/>
    <property type="match status" value="1"/>
</dbReference>
<dbReference type="GO" id="GO:0008081">
    <property type="term" value="F:phosphoric diester hydrolase activity"/>
    <property type="evidence" value="ECO:0007669"/>
    <property type="project" value="TreeGrafter"/>
</dbReference>
<dbReference type="RefSeq" id="WP_130293589.1">
    <property type="nucleotide sequence ID" value="NZ_SHKL01000001.1"/>
</dbReference>
<evidence type="ECO:0000256" key="4">
    <source>
        <dbReference type="ARBA" id="ARBA00022763"/>
    </source>
</evidence>
<keyword evidence="3" id="KW-0479">Metal-binding</keyword>
<comment type="similarity">
    <text evidence="2">Belongs to the AP endonuclease 2 family.</text>
</comment>
<dbReference type="InterPro" id="IPR001719">
    <property type="entry name" value="AP_endonuc_2"/>
</dbReference>